<dbReference type="SUPFAM" id="SSF63825">
    <property type="entry name" value="YWTD domain"/>
    <property type="match status" value="1"/>
</dbReference>
<organism evidence="5 6">
    <name type="scientific">Pseudocercospora musae</name>
    <dbReference type="NCBI Taxonomy" id="113226"/>
    <lineage>
        <taxon>Eukaryota</taxon>
        <taxon>Fungi</taxon>
        <taxon>Dikarya</taxon>
        <taxon>Ascomycota</taxon>
        <taxon>Pezizomycotina</taxon>
        <taxon>Dothideomycetes</taxon>
        <taxon>Dothideomycetidae</taxon>
        <taxon>Mycosphaerellales</taxon>
        <taxon>Mycosphaerellaceae</taxon>
        <taxon>Pseudocercospora</taxon>
    </lineage>
</organism>
<sequence>MQSHITVKKARNNMLSYSVAGIWLAASAAAQQNHTYEVPAETFQTRLRVDNGTYGPAIEEVHYYYDQWPIGIAVASDGRLFSTYTRGDYEYTLGRIVNETAEEPYPSAGVNLPPDQLNTTWNGIPFGSGNKTGLISVQAIYITSAGAGRPETLWAIDTGRPTVHNAMGGPSMPYAQPGGPKLIAISLENNTWYQTYTFPPDVHYPDSYLNDLRFDFNPELSGTSGKGIAYLVDSSNEGRPGFIMVDLGSGKSWRRLNQDPSVLRGPNSVASYQGRPTYIKTKGMGIGWQQEGLDGINLSQDGERMYYSPLDTNTLWSIPTANLRLQDSQDASAEVYAHANVSSHGGRGGNANGFEGDTNGFIYMLMPEQNAVYYFDPNDGLTKPFVRDPRILWDDGGSIGTDGYLYLNINQLFFQPDWNNGTDLRTYPGAILRAKLPNGGEKSNTLARQQDTLPTSLPLLYTVAEHAQSAEAEALANTSTSPTTRPSTSPSRTRARAFSMDRFKAFTNSIGSTVTPFATRSQQWIKEQTGNAGEKTELPHDYVELEVRIDALKQTHQKLFAATSQYANEAYDYPPNVRESFQDLGKSISEKVGLLSKAGSASEAQAALTAPPSAKPQPKTFSHAIARASLAGSQIISSATPQGSTEPDPLAQGLEKLALAEEKVGEARLDQDEKIQGKFLAGWSTTLHQSIKAADKARTAVQNARLNLDAVKSKASAGGKHEESFTEQQRRAIESAEDQFVEKVDEATSIMRNVLDTPEPLRNLVELAKAQAEYHQRAAEIMEATANELSEIQMTQETEYRKARDGA</sequence>
<feature type="region of interest" description="Disordered" evidence="4">
    <location>
        <begin position="471"/>
        <end position="494"/>
    </location>
</feature>
<comment type="caution">
    <text evidence="5">The sequence shown here is derived from an EMBL/GenBank/DDBJ whole genome shotgun (WGS) entry which is preliminary data.</text>
</comment>
<comment type="subcellular location">
    <subcellularLocation>
        <location evidence="1">Secreted</location>
    </subcellularLocation>
</comment>
<accession>A0A139IAW8</accession>
<dbReference type="InterPro" id="IPR017996">
    <property type="entry name" value="MRJP/yellow-related"/>
</dbReference>
<dbReference type="OrthoDB" id="7776143at2759"/>
<protein>
    <recommendedName>
        <fullName evidence="7">BAR domain-containing protein</fullName>
    </recommendedName>
</protein>
<keyword evidence="3" id="KW-0964">Secreted</keyword>
<proteinExistence type="inferred from homology"/>
<evidence type="ECO:0000313" key="6">
    <source>
        <dbReference type="Proteomes" id="UP000073492"/>
    </source>
</evidence>
<dbReference type="PANTHER" id="PTHR10009:SF18">
    <property type="entry name" value="PROTEIN YELLOW-LIKE PROTEIN"/>
    <property type="match status" value="1"/>
</dbReference>
<dbReference type="GO" id="GO:0005576">
    <property type="term" value="C:extracellular region"/>
    <property type="evidence" value="ECO:0007669"/>
    <property type="project" value="UniProtKB-SubCell"/>
</dbReference>
<evidence type="ECO:0000256" key="4">
    <source>
        <dbReference type="SAM" id="MobiDB-lite"/>
    </source>
</evidence>
<dbReference type="PANTHER" id="PTHR10009">
    <property type="entry name" value="PROTEIN YELLOW-RELATED"/>
    <property type="match status" value="1"/>
</dbReference>
<dbReference type="STRING" id="113226.A0A139IAW8"/>
<name>A0A139IAW8_9PEZI</name>
<dbReference type="Gene3D" id="1.20.1270.60">
    <property type="entry name" value="Arfaptin homology (AH) domain/BAR domain"/>
    <property type="match status" value="1"/>
</dbReference>
<evidence type="ECO:0000256" key="2">
    <source>
        <dbReference type="ARBA" id="ARBA00009127"/>
    </source>
</evidence>
<feature type="compositionally biased region" description="Low complexity" evidence="4">
    <location>
        <begin position="478"/>
        <end position="492"/>
    </location>
</feature>
<gene>
    <name evidence="5" type="ORF">AC579_5194</name>
</gene>
<dbReference type="Gene3D" id="2.120.10.30">
    <property type="entry name" value="TolB, C-terminal domain"/>
    <property type="match status" value="1"/>
</dbReference>
<dbReference type="SUPFAM" id="SSF103657">
    <property type="entry name" value="BAR/IMD domain-like"/>
    <property type="match status" value="1"/>
</dbReference>
<dbReference type="InterPro" id="IPR027267">
    <property type="entry name" value="AH/BAR_dom_sf"/>
</dbReference>
<evidence type="ECO:0000256" key="1">
    <source>
        <dbReference type="ARBA" id="ARBA00004613"/>
    </source>
</evidence>
<dbReference type="Pfam" id="PF10455">
    <property type="entry name" value="BAR_2"/>
    <property type="match status" value="1"/>
</dbReference>
<evidence type="ECO:0000256" key="3">
    <source>
        <dbReference type="ARBA" id="ARBA00022525"/>
    </source>
</evidence>
<dbReference type="InterPro" id="IPR011042">
    <property type="entry name" value="6-blade_b-propeller_TolB-like"/>
</dbReference>
<keyword evidence="6" id="KW-1185">Reference proteome</keyword>
<reference evidence="5 6" key="1">
    <citation type="submission" date="2015-07" db="EMBL/GenBank/DDBJ databases">
        <title>Comparative genomics of the Sigatoka disease complex on banana suggests a link between parallel evolutionary changes in Pseudocercospora fijiensis and Pseudocercospora eumusae and increased virulence on the banana host.</title>
        <authorList>
            <person name="Chang T.-C."/>
            <person name="Salvucci A."/>
            <person name="Crous P.W."/>
            <person name="Stergiopoulos I."/>
        </authorList>
    </citation>
    <scope>NUCLEOTIDE SEQUENCE [LARGE SCALE GENOMIC DNA]</scope>
    <source>
        <strain evidence="5 6">CBS 116634</strain>
    </source>
</reference>
<dbReference type="AlphaFoldDB" id="A0A139IAW8"/>
<dbReference type="InterPro" id="IPR018859">
    <property type="entry name" value="BAR_dom-cont"/>
</dbReference>
<evidence type="ECO:0000313" key="5">
    <source>
        <dbReference type="EMBL" id="KXT11874.1"/>
    </source>
</evidence>
<dbReference type="CDD" id="cd07600">
    <property type="entry name" value="BAR_Gvp36"/>
    <property type="match status" value="1"/>
</dbReference>
<dbReference type="Proteomes" id="UP000073492">
    <property type="component" value="Unassembled WGS sequence"/>
</dbReference>
<dbReference type="Pfam" id="PF03022">
    <property type="entry name" value="MRJP"/>
    <property type="match status" value="1"/>
</dbReference>
<dbReference type="EMBL" id="LFZO01000176">
    <property type="protein sequence ID" value="KXT11874.1"/>
    <property type="molecule type" value="Genomic_DNA"/>
</dbReference>
<comment type="similarity">
    <text evidence="2">Belongs to the major royal jelly protein family.</text>
</comment>
<evidence type="ECO:0008006" key="7">
    <source>
        <dbReference type="Google" id="ProtNLM"/>
    </source>
</evidence>